<sequence>MREIITRVEFTVADRLLIADPCYIDKNDVAQSINGTINGLGLLLGNCKGLWMAEAEYNRDGRVSRLVVSRADVKVLYGKRGIEARIWVDSGQMFIGCDSMFGLDYEELLEKYKLHDSDELDHNLKFFGFGEGTVSGTGYGDGEYPVYVTRDHNTNKVIMVEVDFDEPNEDDEEMDWDE</sequence>
<comment type="caution">
    <text evidence="1">The sequence shown here is derived from an EMBL/GenBank/DDBJ whole genome shotgun (WGS) entry which is preliminary data.</text>
</comment>
<dbReference type="EMBL" id="LAZR01009213">
    <property type="protein sequence ID" value="KKM73982.1"/>
    <property type="molecule type" value="Genomic_DNA"/>
</dbReference>
<protein>
    <recommendedName>
        <fullName evidence="2">DUF4241 domain-containing protein</fullName>
    </recommendedName>
</protein>
<name>A0A0F9MXI6_9ZZZZ</name>
<accession>A0A0F9MXI6</accession>
<proteinExistence type="predicted"/>
<reference evidence="1" key="1">
    <citation type="journal article" date="2015" name="Nature">
        <title>Complex archaea that bridge the gap between prokaryotes and eukaryotes.</title>
        <authorList>
            <person name="Spang A."/>
            <person name="Saw J.H."/>
            <person name="Jorgensen S.L."/>
            <person name="Zaremba-Niedzwiedzka K."/>
            <person name="Martijn J."/>
            <person name="Lind A.E."/>
            <person name="van Eijk R."/>
            <person name="Schleper C."/>
            <person name="Guy L."/>
            <person name="Ettema T.J."/>
        </authorList>
    </citation>
    <scope>NUCLEOTIDE SEQUENCE</scope>
</reference>
<evidence type="ECO:0000313" key="1">
    <source>
        <dbReference type="EMBL" id="KKM73982.1"/>
    </source>
</evidence>
<dbReference type="AlphaFoldDB" id="A0A0F9MXI6"/>
<organism evidence="1">
    <name type="scientific">marine sediment metagenome</name>
    <dbReference type="NCBI Taxonomy" id="412755"/>
    <lineage>
        <taxon>unclassified sequences</taxon>
        <taxon>metagenomes</taxon>
        <taxon>ecological metagenomes</taxon>
    </lineage>
</organism>
<gene>
    <name evidence="1" type="ORF">LCGC14_1404900</name>
</gene>
<evidence type="ECO:0008006" key="2">
    <source>
        <dbReference type="Google" id="ProtNLM"/>
    </source>
</evidence>